<organism evidence="1">
    <name type="scientific">Satyrvirus sp</name>
    <dbReference type="NCBI Taxonomy" id="2487771"/>
    <lineage>
        <taxon>Viruses</taxon>
        <taxon>Varidnaviria</taxon>
        <taxon>Bamfordvirae</taxon>
        <taxon>Nucleocytoviricota</taxon>
        <taxon>Megaviricetes</taxon>
        <taxon>Imitervirales</taxon>
        <taxon>Mimiviridae</taxon>
        <taxon>Megamimivirinae</taxon>
    </lineage>
</organism>
<reference evidence="1" key="1">
    <citation type="submission" date="2018-10" db="EMBL/GenBank/DDBJ databases">
        <title>Hidden diversity of soil giant viruses.</title>
        <authorList>
            <person name="Schulz F."/>
            <person name="Alteio L."/>
            <person name="Goudeau D."/>
            <person name="Ryan E.M."/>
            <person name="Malmstrom R.R."/>
            <person name="Blanchard J."/>
            <person name="Woyke T."/>
        </authorList>
    </citation>
    <scope>NUCLEOTIDE SEQUENCE</scope>
    <source>
        <strain evidence="1">SAV1</strain>
    </source>
</reference>
<name>A0A3G5AFR4_9VIRU</name>
<accession>A0A3G5AFR4</accession>
<protein>
    <submittedName>
        <fullName evidence="1">Putative orfan</fullName>
    </submittedName>
</protein>
<proteinExistence type="predicted"/>
<evidence type="ECO:0000313" key="1">
    <source>
        <dbReference type="EMBL" id="AYV85111.1"/>
    </source>
</evidence>
<dbReference type="EMBL" id="MK072440">
    <property type="protein sequence ID" value="AYV85111.1"/>
    <property type="molecule type" value="Genomic_DNA"/>
</dbReference>
<sequence>MDYKLADFCIGKTTTNINIWYVPKKNLVDKIYDYLFGAEEKVSTYCPYCVENECVPPLGVCKLEDINMTENKYCCECPYQDSHPKPVKLTCPKCYVFAITNCVMIPEDITKCTNCKNEIDGYQLCAICSNILKKCCKCGNNFQNGDNYISEIDIKMANKIEEKNRILDKMDEHVREAQSSIFISSLNYLDGLSKKVKILIAGKNEDEVKNIMAGLC</sequence>
<gene>
    <name evidence="1" type="ORF">Satyrvirus4_8</name>
</gene>